<evidence type="ECO:0000313" key="2">
    <source>
        <dbReference type="EMBL" id="CAB5219899.1"/>
    </source>
</evidence>
<proteinExistence type="predicted"/>
<accession>A0A6J7WPJ3</accession>
<evidence type="ECO:0000256" key="1">
    <source>
        <dbReference type="SAM" id="MobiDB-lite"/>
    </source>
</evidence>
<organism evidence="2">
    <name type="scientific">uncultured Caudovirales phage</name>
    <dbReference type="NCBI Taxonomy" id="2100421"/>
    <lineage>
        <taxon>Viruses</taxon>
        <taxon>Duplodnaviria</taxon>
        <taxon>Heunggongvirae</taxon>
        <taxon>Uroviricota</taxon>
        <taxon>Caudoviricetes</taxon>
        <taxon>Peduoviridae</taxon>
        <taxon>Maltschvirus</taxon>
        <taxon>Maltschvirus maltsch</taxon>
    </lineage>
</organism>
<feature type="region of interest" description="Disordered" evidence="1">
    <location>
        <begin position="16"/>
        <end position="55"/>
    </location>
</feature>
<sequence length="534" mass="54143">MINKYSLWNIAAFGGGGGGGGGNQGPSSLNAAEGEMSPSQREVSYGGGGNGGNNAAAQAQAQADAQAQIAHEAAISQPPATTSFTTAAFPGSIVPTGGFTSGYPNSNGLTDQALSGANSGQVASQAIDAMGAIPSPQMAADLAAMGGIPAPGTPMPTARPDNLGPEYSKVDFSGDRSLPSFAREFGTGQTMTTPGGNSAVGTGSPRDYNTAQQAFNQAVQNQDVSGYDSLMASSTGQPASTTDIMNRIVDLVVPKAQAEDTPPTNTVLPGNVPLPPARPVETAVAETPPAPAPAPIPMPTARPDQLNWNNPAPTSLTPAPSSSPFEDTFKKIVDEAPKNLANTAVGFIPGVGLVNTVSGLVGGPTVGGAIFPGNAPTASTSNPLEGLLFGIGHALGDLFGTNPAKGETINAYETRFQPSVESAINGSYLTNVPSRDWINAAYTGPNGPIPTQNSGHGGPDILIPPVLPPQKTASTTKTEIPTTTNPSTLASKFARSYAGAPKNPLRYGYGPEANYYTTAAKGGMISPLNRMRDK</sequence>
<gene>
    <name evidence="2" type="ORF">UFOVP237_29</name>
</gene>
<reference evidence="2" key="1">
    <citation type="submission" date="2020-05" db="EMBL/GenBank/DDBJ databases">
        <authorList>
            <person name="Chiriac C."/>
            <person name="Salcher M."/>
            <person name="Ghai R."/>
            <person name="Kavagutti S V."/>
        </authorList>
    </citation>
    <scope>NUCLEOTIDE SEQUENCE</scope>
</reference>
<name>A0A6J7WPJ3_9CAUD</name>
<protein>
    <submittedName>
        <fullName evidence="2">Uncharacterized protein</fullName>
    </submittedName>
</protein>
<dbReference type="EMBL" id="LR798277">
    <property type="protein sequence ID" value="CAB5219899.1"/>
    <property type="molecule type" value="Genomic_DNA"/>
</dbReference>